<protein>
    <submittedName>
        <fullName evidence="2">Uncharacterized protein</fullName>
    </submittedName>
</protein>
<accession>A0ABX9AKU5</accession>
<keyword evidence="3" id="KW-1185">Reference proteome</keyword>
<reference evidence="2 3" key="1">
    <citation type="submission" date="2021-08" db="EMBL/GenBank/DDBJ databases">
        <title>Culture and genomic analysis of Symbiopectobacterium purcellii sp. nov. gen. nov., isolated from the leafhopper Empoasca decipiens.</title>
        <authorList>
            <person name="Nadal-Jimenez P."/>
            <person name="Siozios S."/>
            <person name="Halliday N."/>
            <person name="Camara M."/>
            <person name="Hurst G.D.D."/>
        </authorList>
    </citation>
    <scope>NUCLEOTIDE SEQUENCE [LARGE SCALE GENOMIC DNA]</scope>
    <source>
        <strain evidence="2 3">SyEd1</strain>
    </source>
</reference>
<dbReference type="EMBL" id="CP081864">
    <property type="protein sequence ID" value="QZN94134.1"/>
    <property type="molecule type" value="Genomic_DNA"/>
</dbReference>
<name>A0ABX9AKU5_9ENTR</name>
<feature type="compositionally biased region" description="Basic and acidic residues" evidence="1">
    <location>
        <begin position="9"/>
        <end position="19"/>
    </location>
</feature>
<organism evidence="2 3">
    <name type="scientific">Symbiopectobacterium purcellii</name>
    <dbReference type="NCBI Taxonomy" id="2871826"/>
    <lineage>
        <taxon>Bacteria</taxon>
        <taxon>Pseudomonadati</taxon>
        <taxon>Pseudomonadota</taxon>
        <taxon>Gammaproteobacteria</taxon>
        <taxon>Enterobacterales</taxon>
        <taxon>Enterobacteriaceae</taxon>
    </lineage>
</organism>
<proteinExistence type="predicted"/>
<dbReference type="RefSeq" id="WP_222157265.1">
    <property type="nucleotide sequence ID" value="NZ_CP081864.1"/>
</dbReference>
<evidence type="ECO:0000313" key="2">
    <source>
        <dbReference type="EMBL" id="QZN94134.1"/>
    </source>
</evidence>
<evidence type="ECO:0000256" key="1">
    <source>
        <dbReference type="SAM" id="MobiDB-lite"/>
    </source>
</evidence>
<sequence length="54" mass="6289">MARNSRNFKQKEERVHPDPPDGLVVAAVNNRPFAERLIDVFRLAKSRVKKDDRT</sequence>
<evidence type="ECO:0000313" key="3">
    <source>
        <dbReference type="Proteomes" id="UP000825886"/>
    </source>
</evidence>
<feature type="region of interest" description="Disordered" evidence="1">
    <location>
        <begin position="1"/>
        <end position="21"/>
    </location>
</feature>
<gene>
    <name evidence="2" type="ORF">K6K13_12095</name>
</gene>
<dbReference type="Proteomes" id="UP000825886">
    <property type="component" value="Chromosome"/>
</dbReference>